<dbReference type="RefSeq" id="WP_253888328.1">
    <property type="nucleotide sequence ID" value="NZ_BAAAVB010000005.1"/>
</dbReference>
<dbReference type="EMBL" id="JAMTCO010000009">
    <property type="protein sequence ID" value="MCP2271381.1"/>
    <property type="molecule type" value="Genomic_DNA"/>
</dbReference>
<evidence type="ECO:0000313" key="3">
    <source>
        <dbReference type="EMBL" id="MCP2271381.1"/>
    </source>
</evidence>
<keyword evidence="2" id="KW-0812">Transmembrane</keyword>
<keyword evidence="2" id="KW-0472">Membrane</keyword>
<feature type="compositionally biased region" description="Gly residues" evidence="1">
    <location>
        <begin position="15"/>
        <end position="25"/>
    </location>
</feature>
<evidence type="ECO:0000256" key="1">
    <source>
        <dbReference type="SAM" id="MobiDB-lite"/>
    </source>
</evidence>
<dbReference type="Proteomes" id="UP001205185">
    <property type="component" value="Unassembled WGS sequence"/>
</dbReference>
<feature type="transmembrane region" description="Helical" evidence="2">
    <location>
        <begin position="144"/>
        <end position="166"/>
    </location>
</feature>
<feature type="compositionally biased region" description="Pro residues" evidence="1">
    <location>
        <begin position="27"/>
        <end position="37"/>
    </location>
</feature>
<evidence type="ECO:0000256" key="2">
    <source>
        <dbReference type="SAM" id="Phobius"/>
    </source>
</evidence>
<keyword evidence="2" id="KW-1133">Transmembrane helix</keyword>
<comment type="caution">
    <text evidence="3">The sequence shown here is derived from an EMBL/GenBank/DDBJ whole genome shotgun (WGS) entry which is preliminary data.</text>
</comment>
<name>A0ABT1IGI4_9PSEU</name>
<feature type="transmembrane region" description="Helical" evidence="2">
    <location>
        <begin position="210"/>
        <end position="230"/>
    </location>
</feature>
<gene>
    <name evidence="3" type="ORF">LV75_003895</name>
</gene>
<feature type="compositionally biased region" description="Low complexity" evidence="1">
    <location>
        <begin position="81"/>
        <end position="90"/>
    </location>
</feature>
<sequence length="290" mass="30256">MSQPPPHDPRYPSQGGYGPPVGGGPYRPNPQQQPYPQQPRQGQPQGGYRQEPQRQAGPPAQSSQRPAAQSPQRPAAPRPTQPSRSSSGPRRIPGVGLVLAIVGSLVQLLSLTLLPWVAHGGDPKSLASLVGDLSDGQAHGFGDWYVVIFSYPLVVLGVLLSFSAVLESVAMKAVWAGLVLLGVGYLLLRYGVGPMTGLFGVQQDFSTRDVVVAVAAVGVAVVVIFVLKTAVSMFRRVAGLILLALSGVHVAAVADFADGFDNLSVGSFGPVVGYVLIGAAALIGPKKFMP</sequence>
<organism evidence="3 4">
    <name type="scientific">Actinokineospora diospyrosa</name>
    <dbReference type="NCBI Taxonomy" id="103728"/>
    <lineage>
        <taxon>Bacteria</taxon>
        <taxon>Bacillati</taxon>
        <taxon>Actinomycetota</taxon>
        <taxon>Actinomycetes</taxon>
        <taxon>Pseudonocardiales</taxon>
        <taxon>Pseudonocardiaceae</taxon>
        <taxon>Actinokineospora</taxon>
    </lineage>
</organism>
<evidence type="ECO:0000313" key="4">
    <source>
        <dbReference type="Proteomes" id="UP001205185"/>
    </source>
</evidence>
<feature type="compositionally biased region" description="Low complexity" evidence="1">
    <location>
        <begin position="38"/>
        <end position="73"/>
    </location>
</feature>
<feature type="region of interest" description="Disordered" evidence="1">
    <location>
        <begin position="1"/>
        <end position="90"/>
    </location>
</feature>
<feature type="transmembrane region" description="Helical" evidence="2">
    <location>
        <begin position="237"/>
        <end position="257"/>
    </location>
</feature>
<feature type="transmembrane region" description="Helical" evidence="2">
    <location>
        <begin position="173"/>
        <end position="190"/>
    </location>
</feature>
<keyword evidence="4" id="KW-1185">Reference proteome</keyword>
<feature type="transmembrane region" description="Helical" evidence="2">
    <location>
        <begin position="263"/>
        <end position="284"/>
    </location>
</feature>
<proteinExistence type="predicted"/>
<accession>A0ABT1IGI4</accession>
<protein>
    <submittedName>
        <fullName evidence="3">Uncharacterized protein</fullName>
    </submittedName>
</protein>
<feature type="transmembrane region" description="Helical" evidence="2">
    <location>
        <begin position="94"/>
        <end position="118"/>
    </location>
</feature>
<reference evidence="3 4" key="1">
    <citation type="submission" date="2022-06" db="EMBL/GenBank/DDBJ databases">
        <title>Genomic Encyclopedia of Archaeal and Bacterial Type Strains, Phase II (KMG-II): from individual species to whole genera.</title>
        <authorList>
            <person name="Goeker M."/>
        </authorList>
    </citation>
    <scope>NUCLEOTIDE SEQUENCE [LARGE SCALE GENOMIC DNA]</scope>
    <source>
        <strain evidence="3 4">DSM 44255</strain>
    </source>
</reference>